<reference evidence="1 2" key="1">
    <citation type="submission" date="2023-09" db="EMBL/GenBank/DDBJ databases">
        <authorList>
            <person name="Page C.A."/>
            <person name="Perez-Diaz I.M."/>
        </authorList>
    </citation>
    <scope>NUCLEOTIDE SEQUENCE [LARGE SCALE GENOMIC DNA]</scope>
    <source>
        <strain evidence="1 2">Ll15</strain>
    </source>
</reference>
<organism evidence="1 2">
    <name type="scientific">Lysinibacillus louembei</name>
    <dbReference type="NCBI Taxonomy" id="1470088"/>
    <lineage>
        <taxon>Bacteria</taxon>
        <taxon>Bacillati</taxon>
        <taxon>Bacillota</taxon>
        <taxon>Bacilli</taxon>
        <taxon>Bacillales</taxon>
        <taxon>Bacillaceae</taxon>
        <taxon>Lysinibacillus</taxon>
    </lineage>
</organism>
<evidence type="ECO:0000313" key="1">
    <source>
        <dbReference type="EMBL" id="WPK10904.1"/>
    </source>
</evidence>
<gene>
    <name evidence="1" type="ORF">R6U77_13550</name>
</gene>
<sequence>MIVVDKKKYKMAIEQNMKEVHVRVNGLIREEDAEAYMVDLQETISTIPKQQYTFVIDAIYQTPTPSKVVPQMEGAMLFYASLGFKDIIVVKPASKIAQVQIRNVLERIEFPGTFVDSLKRTSVF</sequence>
<dbReference type="Proteomes" id="UP001322664">
    <property type="component" value="Chromosome"/>
</dbReference>
<keyword evidence="2" id="KW-1185">Reference proteome</keyword>
<proteinExistence type="predicted"/>
<accession>A0ABZ0RU02</accession>
<dbReference type="RefSeq" id="WP_293920571.1">
    <property type="nucleotide sequence ID" value="NZ_CP137624.1"/>
</dbReference>
<dbReference type="EMBL" id="CP137624">
    <property type="protein sequence ID" value="WPK10904.1"/>
    <property type="molecule type" value="Genomic_DNA"/>
</dbReference>
<evidence type="ECO:0008006" key="3">
    <source>
        <dbReference type="Google" id="ProtNLM"/>
    </source>
</evidence>
<protein>
    <recommendedName>
        <fullName evidence="3">STAS/SEC14 domain-containing protein</fullName>
    </recommendedName>
</protein>
<evidence type="ECO:0000313" key="2">
    <source>
        <dbReference type="Proteomes" id="UP001322664"/>
    </source>
</evidence>
<name>A0ABZ0RU02_9BACI</name>